<evidence type="ECO:0000256" key="4">
    <source>
        <dbReference type="ARBA" id="ARBA00022801"/>
    </source>
</evidence>
<proteinExistence type="predicted"/>
<protein>
    <submittedName>
        <fullName evidence="9">D-alanyl-D-alanine dipeptidase</fullName>
    </submittedName>
</protein>
<evidence type="ECO:0000313" key="10">
    <source>
        <dbReference type="Proteomes" id="UP000034684"/>
    </source>
</evidence>
<dbReference type="InterPro" id="IPR009045">
    <property type="entry name" value="Zn_M74/Hedgehog-like"/>
</dbReference>
<keyword evidence="7" id="KW-0482">Metalloprotease</keyword>
<evidence type="ECO:0000256" key="7">
    <source>
        <dbReference type="ARBA" id="ARBA00023049"/>
    </source>
</evidence>
<dbReference type="GO" id="GO:0160237">
    <property type="term" value="F:D-Ala-D-Ala dipeptidase activity"/>
    <property type="evidence" value="ECO:0007669"/>
    <property type="project" value="UniProtKB-EC"/>
</dbReference>
<evidence type="ECO:0000256" key="6">
    <source>
        <dbReference type="ARBA" id="ARBA00022997"/>
    </source>
</evidence>
<dbReference type="SUPFAM" id="SSF55166">
    <property type="entry name" value="Hedgehog/DD-peptidase"/>
    <property type="match status" value="1"/>
</dbReference>
<dbReference type="PANTHER" id="PTHR43126">
    <property type="entry name" value="D-ALANYL-D-ALANINE DIPEPTIDASE"/>
    <property type="match status" value="1"/>
</dbReference>
<organism evidence="9 10">
    <name type="scientific">candidate division WWE3 bacterium GW2011_GWB1_47_11</name>
    <dbReference type="NCBI Taxonomy" id="1619117"/>
    <lineage>
        <taxon>Bacteria</taxon>
        <taxon>Katanobacteria</taxon>
    </lineage>
</organism>
<dbReference type="GO" id="GO:0071555">
    <property type="term" value="P:cell wall organization"/>
    <property type="evidence" value="ECO:0007669"/>
    <property type="project" value="UniProtKB-KW"/>
</dbReference>
<evidence type="ECO:0000256" key="5">
    <source>
        <dbReference type="ARBA" id="ARBA00022833"/>
    </source>
</evidence>
<dbReference type="InterPro" id="IPR000755">
    <property type="entry name" value="A_A_dipeptidase"/>
</dbReference>
<accession>A0A0G1RGE2</accession>
<dbReference type="Gene3D" id="3.30.1380.10">
    <property type="match status" value="1"/>
</dbReference>
<reference evidence="9 10" key="1">
    <citation type="journal article" date="2015" name="Nature">
        <title>rRNA introns, odd ribosomes, and small enigmatic genomes across a large radiation of phyla.</title>
        <authorList>
            <person name="Brown C.T."/>
            <person name="Hug L.A."/>
            <person name="Thomas B.C."/>
            <person name="Sharon I."/>
            <person name="Castelle C.J."/>
            <person name="Singh A."/>
            <person name="Wilkins M.J."/>
            <person name="Williams K.H."/>
            <person name="Banfield J.F."/>
        </authorList>
    </citation>
    <scope>NUCLEOTIDE SEQUENCE [LARGE SCALE GENOMIC DNA]</scope>
</reference>
<dbReference type="Pfam" id="PF01427">
    <property type="entry name" value="Peptidase_M15"/>
    <property type="match status" value="1"/>
</dbReference>
<keyword evidence="2" id="KW-0645">Protease</keyword>
<keyword evidence="5" id="KW-0862">Zinc</keyword>
<evidence type="ECO:0000256" key="2">
    <source>
        <dbReference type="ARBA" id="ARBA00022670"/>
    </source>
</evidence>
<keyword evidence="4" id="KW-0378">Hydrolase</keyword>
<evidence type="ECO:0000256" key="8">
    <source>
        <dbReference type="ARBA" id="ARBA00023316"/>
    </source>
</evidence>
<keyword evidence="6" id="KW-0224">Dipeptidase</keyword>
<comment type="caution">
    <text evidence="9">The sequence shown here is derived from an EMBL/GenBank/DDBJ whole genome shotgun (WGS) entry which is preliminary data.</text>
</comment>
<comment type="catalytic activity">
    <reaction evidence="1">
        <text>D-alanyl-D-alanine + H2O = 2 D-alanine</text>
        <dbReference type="Rhea" id="RHEA:20661"/>
        <dbReference type="ChEBI" id="CHEBI:15377"/>
        <dbReference type="ChEBI" id="CHEBI:57416"/>
        <dbReference type="ChEBI" id="CHEBI:57822"/>
        <dbReference type="EC" id="3.4.13.22"/>
    </reaction>
</comment>
<evidence type="ECO:0000313" key="9">
    <source>
        <dbReference type="EMBL" id="KKU56117.1"/>
    </source>
</evidence>
<dbReference type="GO" id="GO:0006508">
    <property type="term" value="P:proteolysis"/>
    <property type="evidence" value="ECO:0007669"/>
    <property type="project" value="UniProtKB-KW"/>
</dbReference>
<dbReference type="EMBL" id="LCNN01000036">
    <property type="protein sequence ID" value="KKU56117.1"/>
    <property type="molecule type" value="Genomic_DNA"/>
</dbReference>
<sequence>MHDGTLVRVNKYSKKIKELTIVKRISVEYPLLCQDIVAKMLSKVAETLPNHLQLQVDSAYRTRKTQEILWSVRKGIIGDLVYNPQNGTPPHCTGGAVDAALLDKGGRELNLSEPFQKYYNEPQLISNKITARAQELRLLLNKTMLDAGFAPHPREYWHFSYGDRMWAEYYRKDLIYHELDIPEAMYHRHYKILWFKLLRHVCIHTNY</sequence>
<dbReference type="Proteomes" id="UP000034684">
    <property type="component" value="Unassembled WGS sequence"/>
</dbReference>
<dbReference type="GO" id="GO:0008237">
    <property type="term" value="F:metallopeptidase activity"/>
    <property type="evidence" value="ECO:0007669"/>
    <property type="project" value="UniProtKB-KW"/>
</dbReference>
<dbReference type="GO" id="GO:0046872">
    <property type="term" value="F:metal ion binding"/>
    <property type="evidence" value="ECO:0007669"/>
    <property type="project" value="UniProtKB-KW"/>
</dbReference>
<dbReference type="AlphaFoldDB" id="A0A0G1RGE2"/>
<evidence type="ECO:0000256" key="3">
    <source>
        <dbReference type="ARBA" id="ARBA00022723"/>
    </source>
</evidence>
<keyword evidence="3" id="KW-0479">Metal-binding</keyword>
<name>A0A0G1RGE2_UNCKA</name>
<keyword evidence="8" id="KW-0961">Cell wall biogenesis/degradation</keyword>
<evidence type="ECO:0000256" key="1">
    <source>
        <dbReference type="ARBA" id="ARBA00001362"/>
    </source>
</evidence>
<gene>
    <name evidence="9" type="ORF">UX79_C0036G0003</name>
</gene>
<dbReference type="PANTHER" id="PTHR43126:SF2">
    <property type="entry name" value="D-ALANYL-D-ALANINE DIPEPTIDASE"/>
    <property type="match status" value="1"/>
</dbReference>